<gene>
    <name evidence="4" type="ORF">C6P45_002468</name>
</gene>
<name>A0A9P6WDT5_MAUEX</name>
<keyword evidence="2" id="KW-0472">Membrane</keyword>
<feature type="transmembrane region" description="Helical" evidence="2">
    <location>
        <begin position="369"/>
        <end position="390"/>
    </location>
</feature>
<feature type="region of interest" description="Disordered" evidence="1">
    <location>
        <begin position="43"/>
        <end position="84"/>
    </location>
</feature>
<reference evidence="4 5" key="1">
    <citation type="submission" date="2020-11" db="EMBL/GenBank/DDBJ databases">
        <title>Kefir isolates.</title>
        <authorList>
            <person name="Marcisauskas S."/>
            <person name="Kim Y."/>
            <person name="Blasche S."/>
        </authorList>
    </citation>
    <scope>NUCLEOTIDE SEQUENCE [LARGE SCALE GENOMIC DNA]</scope>
    <source>
        <strain evidence="4 5">OG2</strain>
    </source>
</reference>
<dbReference type="GO" id="GO:0016020">
    <property type="term" value="C:membrane"/>
    <property type="evidence" value="ECO:0007669"/>
    <property type="project" value="TreeGrafter"/>
</dbReference>
<dbReference type="Proteomes" id="UP000750334">
    <property type="component" value="Unassembled WGS sequence"/>
</dbReference>
<keyword evidence="5" id="KW-1185">Reference proteome</keyword>
<evidence type="ECO:0000256" key="2">
    <source>
        <dbReference type="SAM" id="Phobius"/>
    </source>
</evidence>
<dbReference type="PANTHER" id="PTHR34814">
    <property type="entry name" value="NITROSOGUANIDINE RESISTANCE PROTEIN SNG1"/>
    <property type="match status" value="1"/>
</dbReference>
<dbReference type="PANTHER" id="PTHR34814:SF1">
    <property type="entry name" value="NITROSOGUANIDINE RESISTANCE PROTEIN SNG1"/>
    <property type="match status" value="1"/>
</dbReference>
<dbReference type="EMBL" id="PUHR01000024">
    <property type="protein sequence ID" value="KAG0670335.1"/>
    <property type="molecule type" value="Genomic_DNA"/>
</dbReference>
<evidence type="ECO:0000313" key="4">
    <source>
        <dbReference type="EMBL" id="KAG0670335.1"/>
    </source>
</evidence>
<dbReference type="AlphaFoldDB" id="A0A9P6WDT5"/>
<feature type="transmembrane region" description="Helical" evidence="2">
    <location>
        <begin position="493"/>
        <end position="514"/>
    </location>
</feature>
<sequence>MLVQNQPEVLGEMVNLSNTMNQSLGTDSQAAYQRRASVIYTVPEHNDDETHTSTSNSEEEQCSSGREGDSTPAEKQLTEDAHVDRESLIHTKTSVFSSKLKEQRRKVEIKFIGTILIFAVFIFTVFTLYYGSTVDTEKYYPNLKFLAVLQDDIVTAEMEQSHIRPLTALMQDMIADTPGRWSVYNSTSFAQKYNVSATEESIDQKIIERIYHEHFWVSVNVRPNSTLKLFQSIVNNTAPPFNATDMFEIVYETGRDPTNIPSSILPIVQRLESRFKAYYYQTYLRDFLTNVTQSNITITSNIQHLVWMGDINFNYIDYRPFYRRGLLIPTQVGVIDALLLTIFQFLIYSPLHMEMAKLLCARNYIVYRLLISIVTFFFISLFYCSIPGFYGYDYGRAFGRAGFIVYWMTTWLYMVACGGTNENIVSLIFLWKPEFMGFWITTFVMLNIAPSFFPMALDSPFYRYGYAMPIHNVIDIFRVIFLDISRKHMGRNYGVLIAWIVINTLLCPTILRFIDKTNRRRQEETDQMS</sequence>
<keyword evidence="2" id="KW-1133">Transmembrane helix</keyword>
<evidence type="ECO:0000313" key="5">
    <source>
        <dbReference type="Proteomes" id="UP000750334"/>
    </source>
</evidence>
<comment type="caution">
    <text evidence="4">The sequence shown here is derived from an EMBL/GenBank/DDBJ whole genome shotgun (WGS) entry which is preliminary data.</text>
</comment>
<feature type="domain" description="DUF3533" evidence="3">
    <location>
        <begin position="115"/>
        <end position="505"/>
    </location>
</feature>
<feature type="transmembrane region" description="Helical" evidence="2">
    <location>
        <begin position="326"/>
        <end position="348"/>
    </location>
</feature>
<dbReference type="Pfam" id="PF12051">
    <property type="entry name" value="DUF3533"/>
    <property type="match status" value="1"/>
</dbReference>
<accession>A0A9P6WDT5</accession>
<evidence type="ECO:0000259" key="3">
    <source>
        <dbReference type="Pfam" id="PF12051"/>
    </source>
</evidence>
<proteinExistence type="predicted"/>
<protein>
    <recommendedName>
        <fullName evidence="3">DUF3533 domain-containing protein</fullName>
    </recommendedName>
</protein>
<keyword evidence="2" id="KW-0812">Transmembrane</keyword>
<feature type="transmembrane region" description="Helical" evidence="2">
    <location>
        <begin position="438"/>
        <end position="457"/>
    </location>
</feature>
<dbReference type="InterPro" id="IPR022703">
    <property type="entry name" value="DUF3533"/>
</dbReference>
<dbReference type="OrthoDB" id="2140105at2759"/>
<evidence type="ECO:0000256" key="1">
    <source>
        <dbReference type="SAM" id="MobiDB-lite"/>
    </source>
</evidence>
<feature type="transmembrane region" description="Helical" evidence="2">
    <location>
        <begin position="111"/>
        <end position="131"/>
    </location>
</feature>
<feature type="transmembrane region" description="Helical" evidence="2">
    <location>
        <begin position="410"/>
        <end position="431"/>
    </location>
</feature>
<dbReference type="InterPro" id="IPR053001">
    <property type="entry name" value="MNNG_permease-like"/>
</dbReference>
<organism evidence="4 5">
    <name type="scientific">Maudiozyma exigua</name>
    <name type="common">Yeast</name>
    <name type="synonym">Kazachstania exigua</name>
    <dbReference type="NCBI Taxonomy" id="34358"/>
    <lineage>
        <taxon>Eukaryota</taxon>
        <taxon>Fungi</taxon>
        <taxon>Dikarya</taxon>
        <taxon>Ascomycota</taxon>
        <taxon>Saccharomycotina</taxon>
        <taxon>Saccharomycetes</taxon>
        <taxon>Saccharomycetales</taxon>
        <taxon>Saccharomycetaceae</taxon>
        <taxon>Maudiozyma</taxon>
    </lineage>
</organism>